<dbReference type="PANTHER" id="PTHR43391">
    <property type="entry name" value="RETINOL DEHYDROGENASE-RELATED"/>
    <property type="match status" value="1"/>
</dbReference>
<dbReference type="SUPFAM" id="SSF51735">
    <property type="entry name" value="NAD(P)-binding Rossmann-fold domains"/>
    <property type="match status" value="1"/>
</dbReference>
<evidence type="ECO:0000313" key="5">
    <source>
        <dbReference type="Proteomes" id="UP001519363"/>
    </source>
</evidence>
<reference evidence="4 5" key="1">
    <citation type="submission" date="2021-03" db="EMBL/GenBank/DDBJ databases">
        <title>Sequencing the genomes of 1000 actinobacteria strains.</title>
        <authorList>
            <person name="Klenk H.-P."/>
        </authorList>
    </citation>
    <scope>NUCLEOTIDE SEQUENCE [LARGE SCALE GENOMIC DNA]</scope>
    <source>
        <strain evidence="4 5">DSM 44580</strain>
    </source>
</reference>
<dbReference type="Gene3D" id="3.40.50.720">
    <property type="entry name" value="NAD(P)-binding Rossmann-like Domain"/>
    <property type="match status" value="1"/>
</dbReference>
<evidence type="ECO:0000256" key="2">
    <source>
        <dbReference type="ARBA" id="ARBA00022857"/>
    </source>
</evidence>
<accession>A0ABS5AG70</accession>
<sequence>MPKVMVITGASAGIGAATARRAAAEGYRLVLAARTPGPLHALAAELGALAVPCDIADWDQVRSLVDRAVAEFGQLDVVFANAGHSVVTSFATDDCAPPEQWRDMVLANVYGTAITAKATLPHLARSGGHLVLTGSAAGRGVRPGNLYSATKWAVTGLAQNIRAEVTGVRVTLLQPGLVDTGGIPAHRATEPKLDPDDVARAVLYAVAQPAHVNVDEVVIRPAG</sequence>
<evidence type="ECO:0000313" key="4">
    <source>
        <dbReference type="EMBL" id="MBP2475579.1"/>
    </source>
</evidence>
<dbReference type="PRINTS" id="PR00081">
    <property type="entry name" value="GDHRDH"/>
</dbReference>
<keyword evidence="5" id="KW-1185">Reference proteome</keyword>
<dbReference type="EMBL" id="JAGIOO010000001">
    <property type="protein sequence ID" value="MBP2475579.1"/>
    <property type="molecule type" value="Genomic_DNA"/>
</dbReference>
<keyword evidence="2" id="KW-0521">NADP</keyword>
<gene>
    <name evidence="4" type="ORF">JOF53_004451</name>
</gene>
<protein>
    <submittedName>
        <fullName evidence="4">NADP-dependent 3-hydroxy acid dehydrogenase YdfG</fullName>
    </submittedName>
</protein>
<dbReference type="Pfam" id="PF00106">
    <property type="entry name" value="adh_short"/>
    <property type="match status" value="1"/>
</dbReference>
<evidence type="ECO:0000256" key="1">
    <source>
        <dbReference type="ARBA" id="ARBA00006484"/>
    </source>
</evidence>
<comment type="similarity">
    <text evidence="1">Belongs to the short-chain dehydrogenases/reductases (SDR) family.</text>
</comment>
<dbReference type="PANTHER" id="PTHR43391:SF14">
    <property type="entry name" value="DEHYDROGENASE_REDUCTASE SDR FAMILY PROTEIN 7-LIKE"/>
    <property type="match status" value="1"/>
</dbReference>
<organism evidence="4 5">
    <name type="scientific">Crossiella equi</name>
    <dbReference type="NCBI Taxonomy" id="130796"/>
    <lineage>
        <taxon>Bacteria</taxon>
        <taxon>Bacillati</taxon>
        <taxon>Actinomycetota</taxon>
        <taxon>Actinomycetes</taxon>
        <taxon>Pseudonocardiales</taxon>
        <taxon>Pseudonocardiaceae</taxon>
        <taxon>Crossiella</taxon>
    </lineage>
</organism>
<dbReference type="Proteomes" id="UP001519363">
    <property type="component" value="Unassembled WGS sequence"/>
</dbReference>
<name>A0ABS5AG70_9PSEU</name>
<keyword evidence="3" id="KW-0560">Oxidoreductase</keyword>
<dbReference type="InterPro" id="IPR002347">
    <property type="entry name" value="SDR_fam"/>
</dbReference>
<dbReference type="InterPro" id="IPR036291">
    <property type="entry name" value="NAD(P)-bd_dom_sf"/>
</dbReference>
<dbReference type="RefSeq" id="WP_086781830.1">
    <property type="nucleotide sequence ID" value="NZ_JAGIOO010000001.1"/>
</dbReference>
<evidence type="ECO:0000256" key="3">
    <source>
        <dbReference type="ARBA" id="ARBA00023002"/>
    </source>
</evidence>
<proteinExistence type="inferred from homology"/>
<comment type="caution">
    <text evidence="4">The sequence shown here is derived from an EMBL/GenBank/DDBJ whole genome shotgun (WGS) entry which is preliminary data.</text>
</comment>